<dbReference type="AlphaFoldDB" id="A0A933S1X4"/>
<dbReference type="Pfam" id="PF13343">
    <property type="entry name" value="SBP_bac_6"/>
    <property type="match status" value="1"/>
</dbReference>
<protein>
    <submittedName>
        <fullName evidence="2">ABC transporter substrate-binding protein</fullName>
    </submittedName>
</protein>
<evidence type="ECO:0000313" key="3">
    <source>
        <dbReference type="Proteomes" id="UP000782519"/>
    </source>
</evidence>
<gene>
    <name evidence="2" type="ORF">HZA66_24810</name>
</gene>
<comment type="caution">
    <text evidence="2">The sequence shown here is derived from an EMBL/GenBank/DDBJ whole genome shotgun (WGS) entry which is preliminary data.</text>
</comment>
<name>A0A933S1X4_RHOPL</name>
<proteinExistence type="predicted"/>
<dbReference type="PANTHER" id="PTHR30006:SF2">
    <property type="entry name" value="ABC TRANSPORTER SUBSTRATE-BINDING PROTEIN"/>
    <property type="match status" value="1"/>
</dbReference>
<dbReference type="SUPFAM" id="SSF53850">
    <property type="entry name" value="Periplasmic binding protein-like II"/>
    <property type="match status" value="1"/>
</dbReference>
<evidence type="ECO:0000256" key="1">
    <source>
        <dbReference type="ARBA" id="ARBA00022729"/>
    </source>
</evidence>
<organism evidence="2 3">
    <name type="scientific">Rhodopseudomonas palustris</name>
    <dbReference type="NCBI Taxonomy" id="1076"/>
    <lineage>
        <taxon>Bacteria</taxon>
        <taxon>Pseudomonadati</taxon>
        <taxon>Pseudomonadota</taxon>
        <taxon>Alphaproteobacteria</taxon>
        <taxon>Hyphomicrobiales</taxon>
        <taxon>Nitrobacteraceae</taxon>
        <taxon>Rhodopseudomonas</taxon>
    </lineage>
</organism>
<sequence>MGTLALGSRIILDIEPRGRAFGDVAVPRGAPRGWDFLGNVPVPLRARVRDGVADRVTQHRLDGGEALRCCFPMGQGGVGPFERLRRVRALDDFPRMLVSAEHGNAFNRRFHAEHVAAGHFSACQPGDVASAFSDCGLIDPQGWIGVFAVAPFVLLIDRQRLNGLPVPRRWADLADPMYRDQIVFGGWRREGEACWSQFSKFFLLAMLRLLGPKGLAQIVANVPQLMHSAQMPRIAGTGMSPGGIYVLPWSLADICPRRSHTEVVWPQEGALAYPLWLTVQQAHRERLGFLVDHFYGAELGRYLSDNRYPSLCAEVGQVMPPGARLNWLGWDYLRHRSTAEDVRFASRTFLDAMAARPAEEVLACA</sequence>
<dbReference type="Proteomes" id="UP000782519">
    <property type="component" value="Unassembled WGS sequence"/>
</dbReference>
<dbReference type="EMBL" id="JACRJB010000068">
    <property type="protein sequence ID" value="MBI5132673.1"/>
    <property type="molecule type" value="Genomic_DNA"/>
</dbReference>
<dbReference type="Gene3D" id="3.40.190.10">
    <property type="entry name" value="Periplasmic binding protein-like II"/>
    <property type="match status" value="2"/>
</dbReference>
<evidence type="ECO:0000313" key="2">
    <source>
        <dbReference type="EMBL" id="MBI5132673.1"/>
    </source>
</evidence>
<dbReference type="PANTHER" id="PTHR30006">
    <property type="entry name" value="THIAMINE-BINDING PERIPLASMIC PROTEIN-RELATED"/>
    <property type="match status" value="1"/>
</dbReference>
<reference evidence="2" key="1">
    <citation type="submission" date="2020-07" db="EMBL/GenBank/DDBJ databases">
        <title>Huge and variable diversity of episymbiotic CPR bacteria and DPANN archaea in groundwater ecosystems.</title>
        <authorList>
            <person name="He C.Y."/>
            <person name="Keren R."/>
            <person name="Whittaker M."/>
            <person name="Farag I.F."/>
            <person name="Doudna J."/>
            <person name="Cate J.H.D."/>
            <person name="Banfield J.F."/>
        </authorList>
    </citation>
    <scope>NUCLEOTIDE SEQUENCE</scope>
    <source>
        <strain evidence="2">NC_groundwater_1818_Pr3_B-0.1um_66_35</strain>
    </source>
</reference>
<keyword evidence="1" id="KW-0732">Signal</keyword>
<accession>A0A933S1X4</accession>